<accession>A0A5B9QEY5</accession>
<dbReference type="KEGG" id="bgok:Pr1d_49240"/>
<dbReference type="EMBL" id="CP042913">
    <property type="protein sequence ID" value="QEG37578.1"/>
    <property type="molecule type" value="Genomic_DNA"/>
</dbReference>
<evidence type="ECO:0000313" key="1">
    <source>
        <dbReference type="EMBL" id="QEG37578.1"/>
    </source>
</evidence>
<keyword evidence="2" id="KW-1185">Reference proteome</keyword>
<name>A0A5B9QEY5_9BACT</name>
<reference evidence="1 2" key="1">
    <citation type="submission" date="2019-08" db="EMBL/GenBank/DDBJ databases">
        <title>Deep-cultivation of Planctomycetes and their phenomic and genomic characterization uncovers novel biology.</title>
        <authorList>
            <person name="Wiegand S."/>
            <person name="Jogler M."/>
            <person name="Boedeker C."/>
            <person name="Pinto D."/>
            <person name="Vollmers J."/>
            <person name="Rivas-Marin E."/>
            <person name="Kohn T."/>
            <person name="Peeters S.H."/>
            <person name="Heuer A."/>
            <person name="Rast P."/>
            <person name="Oberbeckmann S."/>
            <person name="Bunk B."/>
            <person name="Jeske O."/>
            <person name="Meyerdierks A."/>
            <person name="Storesund J.E."/>
            <person name="Kallscheuer N."/>
            <person name="Luecker S."/>
            <person name="Lage O.M."/>
            <person name="Pohl T."/>
            <person name="Merkel B.J."/>
            <person name="Hornburger P."/>
            <person name="Mueller R.-W."/>
            <person name="Bruemmer F."/>
            <person name="Labrenz M."/>
            <person name="Spormann A.M."/>
            <person name="Op den Camp H."/>
            <person name="Overmann J."/>
            <person name="Amann R."/>
            <person name="Jetten M.S.M."/>
            <person name="Mascher T."/>
            <person name="Medema M.H."/>
            <person name="Devos D.P."/>
            <person name="Kaster A.-K."/>
            <person name="Ovreas L."/>
            <person name="Rohde M."/>
            <person name="Galperin M.Y."/>
            <person name="Jogler C."/>
        </authorList>
    </citation>
    <scope>NUCLEOTIDE SEQUENCE [LARGE SCALE GENOMIC DNA]</scope>
    <source>
        <strain evidence="1 2">Pr1d</strain>
    </source>
</reference>
<dbReference type="AlphaFoldDB" id="A0A5B9QEY5"/>
<protein>
    <submittedName>
        <fullName evidence="1">Uncharacterized protein</fullName>
    </submittedName>
</protein>
<proteinExistence type="predicted"/>
<gene>
    <name evidence="1" type="ORF">Pr1d_49240</name>
</gene>
<evidence type="ECO:0000313" key="2">
    <source>
        <dbReference type="Proteomes" id="UP000323917"/>
    </source>
</evidence>
<sequence>MSIAKAQSVAKLPKNAAVCLSGLATQDLLSAEQMFFASAAIPVEPAAQTSSMSTLGA</sequence>
<organism evidence="1 2">
    <name type="scientific">Bythopirellula goksoeyrii</name>
    <dbReference type="NCBI Taxonomy" id="1400387"/>
    <lineage>
        <taxon>Bacteria</taxon>
        <taxon>Pseudomonadati</taxon>
        <taxon>Planctomycetota</taxon>
        <taxon>Planctomycetia</taxon>
        <taxon>Pirellulales</taxon>
        <taxon>Lacipirellulaceae</taxon>
        <taxon>Bythopirellula</taxon>
    </lineage>
</organism>
<dbReference type="Proteomes" id="UP000323917">
    <property type="component" value="Chromosome"/>
</dbReference>